<gene>
    <name evidence="1" type="ORF">LCGC14_1812840</name>
</gene>
<dbReference type="EMBL" id="LAZR01017638">
    <property type="protein sequence ID" value="KKL99598.1"/>
    <property type="molecule type" value="Genomic_DNA"/>
</dbReference>
<comment type="caution">
    <text evidence="1">The sequence shown here is derived from an EMBL/GenBank/DDBJ whole genome shotgun (WGS) entry which is preliminary data.</text>
</comment>
<organism evidence="1">
    <name type="scientific">marine sediment metagenome</name>
    <dbReference type="NCBI Taxonomy" id="412755"/>
    <lineage>
        <taxon>unclassified sequences</taxon>
        <taxon>metagenomes</taxon>
        <taxon>ecological metagenomes</taxon>
    </lineage>
</organism>
<protein>
    <submittedName>
        <fullName evidence="1">Uncharacterized protein</fullName>
    </submittedName>
</protein>
<reference evidence="1" key="1">
    <citation type="journal article" date="2015" name="Nature">
        <title>Complex archaea that bridge the gap between prokaryotes and eukaryotes.</title>
        <authorList>
            <person name="Spang A."/>
            <person name="Saw J.H."/>
            <person name="Jorgensen S.L."/>
            <person name="Zaremba-Niedzwiedzka K."/>
            <person name="Martijn J."/>
            <person name="Lind A.E."/>
            <person name="van Eijk R."/>
            <person name="Schleper C."/>
            <person name="Guy L."/>
            <person name="Ettema T.J."/>
        </authorList>
    </citation>
    <scope>NUCLEOTIDE SEQUENCE</scope>
</reference>
<proteinExistence type="predicted"/>
<feature type="non-terminal residue" evidence="1">
    <location>
        <position position="1"/>
    </location>
</feature>
<sequence length="238" mass="26885">LNSEDLATMYLVESGTGTTTKSRTVFPIPTCLAGATFTIGIWLKALELAEGNGTEKKFQLIFTDKTFAANFTTINVTFPPISDYTLVRATHTFSTGFVDSGFGITLKYLSGAQGSGDRLGFWRAHAFLGSEDDIQIEPEYDYVQRDDKIQDMHVTRDGGQFAYKWGDRFRVKFGQKLVDSHTQAWVNCWWNENEKLLWVVDCGERVESVQITNKNFPIGKFVLPHDTLYMGAIELETY</sequence>
<name>A0A0F9GLC6_9ZZZZ</name>
<dbReference type="AlphaFoldDB" id="A0A0F9GLC6"/>
<evidence type="ECO:0000313" key="1">
    <source>
        <dbReference type="EMBL" id="KKL99598.1"/>
    </source>
</evidence>
<accession>A0A0F9GLC6</accession>